<organism evidence="2 3">
    <name type="scientific">Xaviernesmea rhizosphaerae</name>
    <dbReference type="NCBI Taxonomy" id="1672749"/>
    <lineage>
        <taxon>Bacteria</taxon>
        <taxon>Pseudomonadati</taxon>
        <taxon>Pseudomonadota</taxon>
        <taxon>Alphaproteobacteria</taxon>
        <taxon>Hyphomicrobiales</taxon>
        <taxon>Rhizobiaceae</taxon>
        <taxon>Rhizobium/Agrobacterium group</taxon>
        <taxon>Xaviernesmea</taxon>
    </lineage>
</organism>
<dbReference type="RefSeq" id="WP_081173457.1">
    <property type="nucleotide sequence ID" value="NZ_MSPX01000001.1"/>
</dbReference>
<reference evidence="2 3" key="1">
    <citation type="journal article" date="2017" name="Antonie Van Leeuwenhoek">
        <title>Rhizobium rhizosphaerae sp. nov., a novel species isolated from rice rhizosphere.</title>
        <authorList>
            <person name="Zhao J.J."/>
            <person name="Zhang J."/>
            <person name="Zhang R.J."/>
            <person name="Zhang C.W."/>
            <person name="Yin H.Q."/>
            <person name="Zhang X.X."/>
        </authorList>
    </citation>
    <scope>NUCLEOTIDE SEQUENCE [LARGE SCALE GENOMIC DNA]</scope>
    <source>
        <strain evidence="2 3">RD15</strain>
    </source>
</reference>
<accession>A0ABX3PJS9</accession>
<sequence>MEFTLLVAGATLLVFGLYFVARHYPTSAYALVLIMGVTLLVMGVLRVSNAKIAFIGFELNFNVAVQDAVEAKNTANNVKDNDIPRLNIEIQKAQDALEKQADINRKLVDVINGMQNSSSLKVADINDQGALFKRNSGYTVLVFYRDSRRDDAVNLQSALTAAGYPASSIMTDLSEAKIAAPPQSTVIVPSQKGVSVSQDVLALTKSVLPPSEAASARLGDSYRLQRGDLQILLF</sequence>
<dbReference type="EMBL" id="MSPX01000001">
    <property type="protein sequence ID" value="OQP88352.1"/>
    <property type="molecule type" value="Genomic_DNA"/>
</dbReference>
<dbReference type="Proteomes" id="UP000192652">
    <property type="component" value="Unassembled WGS sequence"/>
</dbReference>
<comment type="caution">
    <text evidence="2">The sequence shown here is derived from an EMBL/GenBank/DDBJ whole genome shotgun (WGS) entry which is preliminary data.</text>
</comment>
<keyword evidence="1" id="KW-0812">Transmembrane</keyword>
<feature type="transmembrane region" description="Helical" evidence="1">
    <location>
        <begin position="26"/>
        <end position="45"/>
    </location>
</feature>
<keyword evidence="1" id="KW-1133">Transmembrane helix</keyword>
<evidence type="ECO:0000313" key="2">
    <source>
        <dbReference type="EMBL" id="OQP88352.1"/>
    </source>
</evidence>
<gene>
    <name evidence="2" type="ORF">BTR14_02640</name>
</gene>
<proteinExistence type="predicted"/>
<name>A0ABX3PJS9_9HYPH</name>
<evidence type="ECO:0000256" key="1">
    <source>
        <dbReference type="SAM" id="Phobius"/>
    </source>
</evidence>
<evidence type="ECO:0000313" key="3">
    <source>
        <dbReference type="Proteomes" id="UP000192652"/>
    </source>
</evidence>
<keyword evidence="3" id="KW-1185">Reference proteome</keyword>
<keyword evidence="1" id="KW-0472">Membrane</keyword>
<protein>
    <submittedName>
        <fullName evidence="2">Uncharacterized protein</fullName>
    </submittedName>
</protein>